<keyword evidence="2" id="KW-0238">DNA-binding</keyword>
<evidence type="ECO:0000256" key="1">
    <source>
        <dbReference type="ARBA" id="ARBA00022908"/>
    </source>
</evidence>
<dbReference type="PROSITE" id="PS51737">
    <property type="entry name" value="RECOMBINASE_DNA_BIND"/>
    <property type="match status" value="1"/>
</dbReference>
<dbReference type="Pfam" id="PF07508">
    <property type="entry name" value="Recombinase"/>
    <property type="match status" value="1"/>
</dbReference>
<dbReference type="InterPro" id="IPR011109">
    <property type="entry name" value="DNA_bind_recombinase_dom"/>
</dbReference>
<organism evidence="9 10">
    <name type="scientific">Gracilibacillus kekensis</name>
    <dbReference type="NCBI Taxonomy" id="1027249"/>
    <lineage>
        <taxon>Bacteria</taxon>
        <taxon>Bacillati</taxon>
        <taxon>Bacillota</taxon>
        <taxon>Bacilli</taxon>
        <taxon>Bacillales</taxon>
        <taxon>Bacillaceae</taxon>
        <taxon>Gracilibacillus</taxon>
    </lineage>
</organism>
<evidence type="ECO:0000256" key="5">
    <source>
        <dbReference type="PROSITE-ProRule" id="PRU10137"/>
    </source>
</evidence>
<evidence type="ECO:0000256" key="3">
    <source>
        <dbReference type="ARBA" id="ARBA00023172"/>
    </source>
</evidence>
<protein>
    <submittedName>
        <fullName evidence="9">Site-specific DNA recombinase</fullName>
    </submittedName>
</protein>
<keyword evidence="6" id="KW-0175">Coiled coil</keyword>
<evidence type="ECO:0000313" key="10">
    <source>
        <dbReference type="Proteomes" id="UP000184184"/>
    </source>
</evidence>
<dbReference type="Pfam" id="PF13408">
    <property type="entry name" value="Zn_ribbon_recom"/>
    <property type="match status" value="1"/>
</dbReference>
<dbReference type="InterPro" id="IPR038109">
    <property type="entry name" value="DNA_bind_recomb_sf"/>
</dbReference>
<dbReference type="EMBL" id="FRCZ01000008">
    <property type="protein sequence ID" value="SHN33759.1"/>
    <property type="molecule type" value="Genomic_DNA"/>
</dbReference>
<keyword evidence="1" id="KW-0229">DNA integration</keyword>
<name>A0A1M7QQD6_9BACI</name>
<gene>
    <name evidence="9" type="ORF">SAMN05216179_3465</name>
</gene>
<dbReference type="InterPro" id="IPR036162">
    <property type="entry name" value="Resolvase-like_N_sf"/>
</dbReference>
<feature type="domain" description="Resolvase/invertase-type recombinase catalytic" evidence="7">
    <location>
        <begin position="27"/>
        <end position="175"/>
    </location>
</feature>
<sequence length="565" mass="64836">MTMLPKELDFTTSTSFNSSNNEERTKQVAIYARVSTTEQAEEGYSIDEQTRILRKYCEHQGYEVHKEYVDRGVSGKSVKGRASLQQLLSDANEKRFDIVLVWKSNRLARNILDMLQIVDFLKQQNIAFRSYSEKYETETPTGKLQFNMMAVIAEFERDNIAENVKMGMIARAKEGSWNGGRVLGYDSIKVPTDNHKKTLTKLVVNEKEASTVRRIFQLYTEGNGYKSITNTLNKEGHVTKKGNMFSISGIKTILTNPVYVGYIRYNVRRDWSEKRRNNINPDPVIEKGKHDPIIDDTTWQKVQSIMRTRAKRPNRVHSGEFPLTGIMKCPACGAGMVLGRTTNRKKDGTKRVLEYYVCGAWKNKGTAACRSNGIRTAYADEYVFNKIAQFAADDRLIHDLVQNVNSSHRKVTEPLEREFRALSDLMAGIQSKKEKALTLFEENIISKSDLKERFQKLDEEKVRLEDRIQAIQQQLGQDGKREISYEMVKVVMSNFVNSFKNSITAEQRKQLLHLLIRTISIGDDRKIETIQIQFNNDLLSHFKQGEAKSSGNDDFASPFCIYFNL</sequence>
<accession>A0A1M7QQD6</accession>
<evidence type="ECO:0000259" key="7">
    <source>
        <dbReference type="PROSITE" id="PS51736"/>
    </source>
</evidence>
<reference evidence="9 10" key="1">
    <citation type="submission" date="2016-11" db="EMBL/GenBank/DDBJ databases">
        <authorList>
            <person name="Jaros S."/>
            <person name="Januszkiewicz K."/>
            <person name="Wedrychowicz H."/>
        </authorList>
    </citation>
    <scope>NUCLEOTIDE SEQUENCE [LARGE SCALE GENOMIC DNA]</scope>
    <source>
        <strain evidence="9 10">CGMCC 1.10681</strain>
    </source>
</reference>
<keyword evidence="3" id="KW-0233">DNA recombination</keyword>
<dbReference type="CDD" id="cd00338">
    <property type="entry name" value="Ser_Recombinase"/>
    <property type="match status" value="1"/>
</dbReference>
<keyword evidence="10" id="KW-1185">Reference proteome</keyword>
<proteinExistence type="predicted"/>
<dbReference type="Gene3D" id="3.40.50.1390">
    <property type="entry name" value="Resolvase, N-terminal catalytic domain"/>
    <property type="match status" value="1"/>
</dbReference>
<dbReference type="InterPro" id="IPR025827">
    <property type="entry name" value="Zn_ribbon_recom_dom"/>
</dbReference>
<feature type="active site" description="O-(5'-phospho-DNA)-serine intermediate" evidence="4 5">
    <location>
        <position position="35"/>
    </location>
</feature>
<dbReference type="SMART" id="SM00857">
    <property type="entry name" value="Resolvase"/>
    <property type="match status" value="1"/>
</dbReference>
<evidence type="ECO:0000313" key="9">
    <source>
        <dbReference type="EMBL" id="SHN33759.1"/>
    </source>
</evidence>
<evidence type="ECO:0000256" key="6">
    <source>
        <dbReference type="SAM" id="Coils"/>
    </source>
</evidence>
<dbReference type="PANTHER" id="PTHR30461:SF23">
    <property type="entry name" value="DNA RECOMBINASE-RELATED"/>
    <property type="match status" value="1"/>
</dbReference>
<evidence type="ECO:0000256" key="4">
    <source>
        <dbReference type="PIRSR" id="PIRSR606118-50"/>
    </source>
</evidence>
<dbReference type="GO" id="GO:0000150">
    <property type="term" value="F:DNA strand exchange activity"/>
    <property type="evidence" value="ECO:0007669"/>
    <property type="project" value="InterPro"/>
</dbReference>
<dbReference type="InterPro" id="IPR006118">
    <property type="entry name" value="Recombinase_CS"/>
</dbReference>
<dbReference type="GO" id="GO:0015074">
    <property type="term" value="P:DNA integration"/>
    <property type="evidence" value="ECO:0007669"/>
    <property type="project" value="UniProtKB-KW"/>
</dbReference>
<feature type="coiled-coil region" evidence="6">
    <location>
        <begin position="447"/>
        <end position="474"/>
    </location>
</feature>
<dbReference type="STRING" id="1027249.SAMN05216179_3465"/>
<evidence type="ECO:0000256" key="2">
    <source>
        <dbReference type="ARBA" id="ARBA00023125"/>
    </source>
</evidence>
<dbReference type="InterPro" id="IPR006119">
    <property type="entry name" value="Resolv_N"/>
</dbReference>
<dbReference type="Proteomes" id="UP000184184">
    <property type="component" value="Unassembled WGS sequence"/>
</dbReference>
<feature type="domain" description="Recombinase" evidence="8">
    <location>
        <begin position="182"/>
        <end position="312"/>
    </location>
</feature>
<dbReference type="GO" id="GO:0003677">
    <property type="term" value="F:DNA binding"/>
    <property type="evidence" value="ECO:0007669"/>
    <property type="project" value="UniProtKB-KW"/>
</dbReference>
<dbReference type="SUPFAM" id="SSF53041">
    <property type="entry name" value="Resolvase-like"/>
    <property type="match status" value="1"/>
</dbReference>
<dbReference type="PROSITE" id="PS00397">
    <property type="entry name" value="RECOMBINASES_1"/>
    <property type="match status" value="1"/>
</dbReference>
<evidence type="ECO:0000259" key="8">
    <source>
        <dbReference type="PROSITE" id="PS51737"/>
    </source>
</evidence>
<dbReference type="InterPro" id="IPR050639">
    <property type="entry name" value="SSR_resolvase"/>
</dbReference>
<dbReference type="Pfam" id="PF00239">
    <property type="entry name" value="Resolvase"/>
    <property type="match status" value="1"/>
</dbReference>
<dbReference type="PANTHER" id="PTHR30461">
    <property type="entry name" value="DNA-INVERTASE FROM LAMBDOID PROPHAGE"/>
    <property type="match status" value="1"/>
</dbReference>
<dbReference type="PROSITE" id="PS51736">
    <property type="entry name" value="RECOMBINASES_3"/>
    <property type="match status" value="1"/>
</dbReference>
<dbReference type="Gene3D" id="3.90.1750.20">
    <property type="entry name" value="Putative Large Serine Recombinase, Chain B, Domain 2"/>
    <property type="match status" value="1"/>
</dbReference>
<dbReference type="AlphaFoldDB" id="A0A1M7QQD6"/>